<protein>
    <submittedName>
        <fullName evidence="3">CPBP family intramembrane metalloprotease</fullName>
    </submittedName>
</protein>
<proteinExistence type="predicted"/>
<dbReference type="Proteomes" id="UP000428260">
    <property type="component" value="Chromosome"/>
</dbReference>
<feature type="transmembrane region" description="Helical" evidence="1">
    <location>
        <begin position="144"/>
        <end position="164"/>
    </location>
</feature>
<organism evidence="3 4">
    <name type="scientific">Maribellus comscasis</name>
    <dbReference type="NCBI Taxonomy" id="2681766"/>
    <lineage>
        <taxon>Bacteria</taxon>
        <taxon>Pseudomonadati</taxon>
        <taxon>Bacteroidota</taxon>
        <taxon>Bacteroidia</taxon>
        <taxon>Marinilabiliales</taxon>
        <taxon>Prolixibacteraceae</taxon>
        <taxon>Maribellus</taxon>
    </lineage>
</organism>
<accession>A0A6I6K1R0</accession>
<feature type="domain" description="CAAX prenyl protease 2/Lysostaphin resistance protein A-like" evidence="2">
    <location>
        <begin position="150"/>
        <end position="246"/>
    </location>
</feature>
<reference evidence="3 4" key="1">
    <citation type="submission" date="2019-11" db="EMBL/GenBank/DDBJ databases">
        <authorList>
            <person name="Zheng R.K."/>
            <person name="Sun C.M."/>
        </authorList>
    </citation>
    <scope>NUCLEOTIDE SEQUENCE [LARGE SCALE GENOMIC DNA]</scope>
    <source>
        <strain evidence="3 4">WC007</strain>
    </source>
</reference>
<feature type="transmembrane region" description="Helical" evidence="1">
    <location>
        <begin position="274"/>
        <end position="292"/>
    </location>
</feature>
<evidence type="ECO:0000313" key="4">
    <source>
        <dbReference type="Proteomes" id="UP000428260"/>
    </source>
</evidence>
<keyword evidence="3" id="KW-0645">Protease</keyword>
<dbReference type="AlphaFoldDB" id="A0A6I6K1R0"/>
<feature type="transmembrane region" description="Helical" evidence="1">
    <location>
        <begin position="208"/>
        <end position="229"/>
    </location>
</feature>
<evidence type="ECO:0000313" key="3">
    <source>
        <dbReference type="EMBL" id="QGY47340.1"/>
    </source>
</evidence>
<sequence>MKHLESALKQENQWWKYLLVLLIGFLGGQIIGAIPLVVAMGIGAARNGGNIVTPDNPMDLSAYGIDPNLGLVLMVFPFLVMLFISILLIKAFHKRSFREVINGGGVFRWRRFWKGFLVWGVFAVILLVASLLFDRENYELNFQLSKFIPLVIISLLLIPFQAGTEEFFFRGYLAQGVGSWTKKRWLAVLLPSVFFALLHCMNPEIKEFGFWTMIPSYILFGIVFGVISILDDGIELAIGVHSVNNILSSIFVTSKSSVLQTPAMFIQKEVDPSGEFWGLLAVSIVFILVVSYKSSWNYQILFSGIQQKKEEHPEED</sequence>
<keyword evidence="3" id="KW-0378">Hydrolase</keyword>
<keyword evidence="3" id="KW-0482">Metalloprotease</keyword>
<keyword evidence="4" id="KW-1185">Reference proteome</keyword>
<keyword evidence="1" id="KW-1133">Transmembrane helix</keyword>
<dbReference type="PANTHER" id="PTHR39430">
    <property type="entry name" value="MEMBRANE-ASSOCIATED PROTEASE-RELATED"/>
    <property type="match status" value="1"/>
</dbReference>
<feature type="transmembrane region" description="Helical" evidence="1">
    <location>
        <begin position="112"/>
        <end position="132"/>
    </location>
</feature>
<dbReference type="Pfam" id="PF02517">
    <property type="entry name" value="Rce1-like"/>
    <property type="match status" value="1"/>
</dbReference>
<feature type="transmembrane region" description="Helical" evidence="1">
    <location>
        <begin position="69"/>
        <end position="92"/>
    </location>
</feature>
<dbReference type="InterPro" id="IPR003675">
    <property type="entry name" value="Rce1/LyrA-like_dom"/>
</dbReference>
<evidence type="ECO:0000256" key="1">
    <source>
        <dbReference type="SAM" id="Phobius"/>
    </source>
</evidence>
<keyword evidence="1" id="KW-0812">Transmembrane</keyword>
<evidence type="ECO:0000259" key="2">
    <source>
        <dbReference type="Pfam" id="PF02517"/>
    </source>
</evidence>
<dbReference type="RefSeq" id="WP_158871114.1">
    <property type="nucleotide sequence ID" value="NZ_CP046401.1"/>
</dbReference>
<dbReference type="GO" id="GO:0080120">
    <property type="term" value="P:CAAX-box protein maturation"/>
    <property type="evidence" value="ECO:0007669"/>
    <property type="project" value="UniProtKB-ARBA"/>
</dbReference>
<dbReference type="GO" id="GO:0004175">
    <property type="term" value="F:endopeptidase activity"/>
    <property type="evidence" value="ECO:0007669"/>
    <property type="project" value="UniProtKB-ARBA"/>
</dbReference>
<keyword evidence="1" id="KW-0472">Membrane</keyword>
<name>A0A6I6K1R0_9BACT</name>
<dbReference type="EMBL" id="CP046401">
    <property type="protein sequence ID" value="QGY47340.1"/>
    <property type="molecule type" value="Genomic_DNA"/>
</dbReference>
<dbReference type="GO" id="GO:0008237">
    <property type="term" value="F:metallopeptidase activity"/>
    <property type="evidence" value="ECO:0007669"/>
    <property type="project" value="UniProtKB-KW"/>
</dbReference>
<gene>
    <name evidence="3" type="ORF">GM418_27835</name>
</gene>
<dbReference type="KEGG" id="mcos:GM418_27835"/>
<dbReference type="GO" id="GO:0006508">
    <property type="term" value="P:proteolysis"/>
    <property type="evidence" value="ECO:0007669"/>
    <property type="project" value="UniProtKB-KW"/>
</dbReference>
<dbReference type="PANTHER" id="PTHR39430:SF1">
    <property type="entry name" value="PROTEASE"/>
    <property type="match status" value="1"/>
</dbReference>
<feature type="transmembrane region" description="Helical" evidence="1">
    <location>
        <begin position="20"/>
        <end position="45"/>
    </location>
</feature>